<dbReference type="PANTHER" id="PTHR19271:SF16">
    <property type="entry name" value="CYTOCHROME B"/>
    <property type="match status" value="1"/>
</dbReference>
<dbReference type="PROSITE" id="PS51003">
    <property type="entry name" value="CYTB_CTER"/>
    <property type="match status" value="1"/>
</dbReference>
<evidence type="ECO:0000256" key="19">
    <source>
        <dbReference type="PIRSR" id="PIRSR038885-2"/>
    </source>
</evidence>
<feature type="binding site" evidence="18">
    <location>
        <position position="201"/>
    </location>
    <ligand>
        <name>a ubiquinone</name>
        <dbReference type="ChEBI" id="CHEBI:16389"/>
    </ligand>
</feature>
<feature type="transmembrane region" description="Helical" evidence="20">
    <location>
        <begin position="288"/>
        <end position="307"/>
    </location>
</feature>
<evidence type="ECO:0000256" key="4">
    <source>
        <dbReference type="ARBA" id="ARBA00013531"/>
    </source>
</evidence>
<dbReference type="InterPro" id="IPR036150">
    <property type="entry name" value="Cyt_b/b6_C_sf"/>
</dbReference>
<evidence type="ECO:0000256" key="11">
    <source>
        <dbReference type="ARBA" id="ARBA00022982"/>
    </source>
</evidence>
<dbReference type="InterPro" id="IPR048260">
    <property type="entry name" value="Cytochrome_b_C_euk/bac"/>
</dbReference>
<feature type="transmembrane region" description="Helical" evidence="20">
    <location>
        <begin position="345"/>
        <end position="369"/>
    </location>
</feature>
<dbReference type="GO" id="GO:0046872">
    <property type="term" value="F:metal ion binding"/>
    <property type="evidence" value="ECO:0007669"/>
    <property type="project" value="UniProtKB-UniRule"/>
</dbReference>
<evidence type="ECO:0000256" key="3">
    <source>
        <dbReference type="ARBA" id="ARBA00011088"/>
    </source>
</evidence>
<protein>
    <recommendedName>
        <fullName evidence="4 20">Cytochrome b</fullName>
    </recommendedName>
</protein>
<dbReference type="PROSITE" id="PS51002">
    <property type="entry name" value="CYTB_NTER"/>
    <property type="match status" value="1"/>
</dbReference>
<keyword evidence="13 19" id="KW-0408">Iron</keyword>
<dbReference type="GO" id="GO:0045275">
    <property type="term" value="C:respiratory chain complex III"/>
    <property type="evidence" value="ECO:0007669"/>
    <property type="project" value="InterPro"/>
</dbReference>
<comment type="cofactor">
    <cofactor evidence="20">
        <name>heme b</name>
        <dbReference type="ChEBI" id="CHEBI:60344"/>
    </cofactor>
    <text evidence="20">Binds 2 heme groups non-covalently.</text>
</comment>
<evidence type="ECO:0000259" key="21">
    <source>
        <dbReference type="PROSITE" id="PS51002"/>
    </source>
</evidence>
<evidence type="ECO:0000256" key="20">
    <source>
        <dbReference type="RuleBase" id="RU362117"/>
    </source>
</evidence>
<dbReference type="InterPro" id="IPR005797">
    <property type="entry name" value="Cyt_b/b6_N"/>
</dbReference>
<name>Q0Q6H0_CAPSI</name>
<evidence type="ECO:0000256" key="2">
    <source>
        <dbReference type="ARBA" id="ARBA00004448"/>
    </source>
</evidence>
<dbReference type="GO" id="GO:0006122">
    <property type="term" value="P:mitochondrial electron transport, ubiquinol to cytochrome c"/>
    <property type="evidence" value="ECO:0007669"/>
    <property type="project" value="TreeGrafter"/>
</dbReference>
<dbReference type="EMBL" id="DQ514550">
    <property type="protein sequence ID" value="ABF60553.1"/>
    <property type="molecule type" value="Genomic_DNA"/>
</dbReference>
<dbReference type="CDD" id="cd00284">
    <property type="entry name" value="Cytochrome_b_N"/>
    <property type="match status" value="1"/>
</dbReference>
<dbReference type="InterPro" id="IPR048259">
    <property type="entry name" value="Cytochrome_b_N_euk/bac"/>
</dbReference>
<dbReference type="PIRSF" id="PIRSF038885">
    <property type="entry name" value="COB"/>
    <property type="match status" value="1"/>
</dbReference>
<keyword evidence="14" id="KW-0830">Ubiquinone</keyword>
<comment type="subcellular location">
    <subcellularLocation>
        <location evidence="2">Mitochondrion inner membrane</location>
        <topology evidence="2">Multi-pass membrane protein</topology>
    </subcellularLocation>
</comment>
<keyword evidence="9 19" id="KW-0479">Metal-binding</keyword>
<dbReference type="InterPro" id="IPR030689">
    <property type="entry name" value="Cytochrome_b"/>
</dbReference>
<feature type="binding site" description="axial binding residue" evidence="19">
    <location>
        <position position="97"/>
    </location>
    <ligand>
        <name>heme b</name>
        <dbReference type="ChEBI" id="CHEBI:60344"/>
        <label>b566</label>
    </ligand>
    <ligandPart>
        <name>Fe</name>
        <dbReference type="ChEBI" id="CHEBI:18248"/>
    </ligandPart>
</feature>
<dbReference type="Pfam" id="PF00033">
    <property type="entry name" value="Cytochrome_B"/>
    <property type="match status" value="1"/>
</dbReference>
<evidence type="ECO:0000256" key="18">
    <source>
        <dbReference type="PIRSR" id="PIRSR038885-1"/>
    </source>
</evidence>
<comment type="subunit">
    <text evidence="3">The cytochrome bc1 complex contains 11 subunits: 3 respiratory subunits (MT-CYB, CYC1 and UQCRFS1), 2 core proteins (UQCRC1 and UQCRC2) and 6 low-molecular weight proteins (UQCRH/QCR6, UQCRB/QCR7, UQCRQ/QCR8, UQCR10/QCR9, UQCR11/QCR10 and a cleavage product of UQCRFS1). This cytochrome bc1 complex then forms a dimer.</text>
</comment>
<keyword evidence="16 20" id="KW-0472">Membrane</keyword>
<dbReference type="GO" id="GO:0008121">
    <property type="term" value="F:quinol-cytochrome-c reductase activity"/>
    <property type="evidence" value="ECO:0007669"/>
    <property type="project" value="InterPro"/>
</dbReference>
<keyword evidence="12 20" id="KW-1133">Transmembrane helix</keyword>
<evidence type="ECO:0000256" key="17">
    <source>
        <dbReference type="ARBA" id="ARBA00061233"/>
    </source>
</evidence>
<geneLocation type="mitochondrion" evidence="23"/>
<feature type="transmembrane region" description="Helical" evidence="20">
    <location>
        <begin position="178"/>
        <end position="200"/>
    </location>
</feature>
<evidence type="ECO:0000313" key="23">
    <source>
        <dbReference type="EMBL" id="ABF60553.1"/>
    </source>
</evidence>
<feature type="transmembrane region" description="Helical" evidence="20">
    <location>
        <begin position="30"/>
        <end position="52"/>
    </location>
</feature>
<keyword evidence="15 20" id="KW-0496">Mitochondrion</keyword>
<comment type="function">
    <text evidence="1 20">Component of the ubiquinol-cytochrome c reductase complex (complex III or cytochrome b-c1 complex) that is part of the mitochondrial respiratory chain. The b-c1 complex mediates electron transfer from ubiquinol to cytochrome c. Contributes to the generation of a proton gradient across the mitochondrial membrane that is then used for ATP synthesis.</text>
</comment>
<evidence type="ECO:0000256" key="7">
    <source>
        <dbReference type="ARBA" id="ARBA00022660"/>
    </source>
</evidence>
<dbReference type="FunFam" id="1.20.810.10:FF:000002">
    <property type="entry name" value="Cytochrome b"/>
    <property type="match status" value="1"/>
</dbReference>
<keyword evidence="5 20" id="KW-0813">Transport</keyword>
<dbReference type="Pfam" id="PF00032">
    <property type="entry name" value="Cytochrom_B_C"/>
    <property type="match status" value="1"/>
</dbReference>
<evidence type="ECO:0000256" key="10">
    <source>
        <dbReference type="ARBA" id="ARBA00022792"/>
    </source>
</evidence>
<keyword evidence="7 20" id="KW-0679">Respiratory chain</keyword>
<dbReference type="InterPro" id="IPR016174">
    <property type="entry name" value="Di-haem_cyt_TM"/>
</dbReference>
<feature type="transmembrane region" description="Helical" evidence="20">
    <location>
        <begin position="115"/>
        <end position="133"/>
    </location>
</feature>
<feature type="binding site" description="axial binding residue" evidence="19">
    <location>
        <position position="83"/>
    </location>
    <ligand>
        <name>heme b</name>
        <dbReference type="ChEBI" id="CHEBI:60344"/>
        <label>b562</label>
    </ligand>
    <ligandPart>
        <name>Fe</name>
        <dbReference type="ChEBI" id="CHEBI:18248"/>
    </ligandPart>
</feature>
<feature type="domain" description="Cytochrome b/b6 N-terminal region profile" evidence="21">
    <location>
        <begin position="1"/>
        <end position="209"/>
    </location>
</feature>
<reference evidence="23" key="1">
    <citation type="journal article" date="2006" name="Mol. Phylogenet. Evol.">
        <title>Evolutionary history of the genus Capra (Mammalia, Artiodactyla): discordance between mitochondrial DNA and Y-chromosome phylogenies.</title>
        <authorList>
            <person name="Pidancier N."/>
            <person name="Jordan S."/>
            <person name="Luikart G."/>
            <person name="Taberlet P."/>
        </authorList>
    </citation>
    <scope>NUCLEOTIDE SEQUENCE</scope>
</reference>
<feature type="domain" description="Cytochrome b/b6 C-terminal region profile" evidence="22">
    <location>
        <begin position="210"/>
        <end position="379"/>
    </location>
</feature>
<evidence type="ECO:0000256" key="5">
    <source>
        <dbReference type="ARBA" id="ARBA00022448"/>
    </source>
</evidence>
<proteinExistence type="inferred from homology"/>
<dbReference type="InterPro" id="IPR027387">
    <property type="entry name" value="Cytb/b6-like_sf"/>
</dbReference>
<evidence type="ECO:0000259" key="22">
    <source>
        <dbReference type="PROSITE" id="PS51003"/>
    </source>
</evidence>
<feature type="transmembrane region" description="Helical" evidence="20">
    <location>
        <begin position="229"/>
        <end position="246"/>
    </location>
</feature>
<dbReference type="SUPFAM" id="SSF81342">
    <property type="entry name" value="Transmembrane di-heme cytochromes"/>
    <property type="match status" value="1"/>
</dbReference>
<dbReference type="InterPro" id="IPR005798">
    <property type="entry name" value="Cyt_b/b6_C"/>
</dbReference>
<dbReference type="PANTHER" id="PTHR19271">
    <property type="entry name" value="CYTOCHROME B"/>
    <property type="match status" value="1"/>
</dbReference>
<dbReference type="GO" id="GO:0005743">
    <property type="term" value="C:mitochondrial inner membrane"/>
    <property type="evidence" value="ECO:0007669"/>
    <property type="project" value="UniProtKB-SubCell"/>
</dbReference>
<evidence type="ECO:0000256" key="15">
    <source>
        <dbReference type="ARBA" id="ARBA00023128"/>
    </source>
</evidence>
<feature type="binding site" description="axial binding residue" evidence="19">
    <location>
        <position position="182"/>
    </location>
    <ligand>
        <name>heme b</name>
        <dbReference type="ChEBI" id="CHEBI:60344"/>
        <label>b562</label>
    </ligand>
    <ligandPart>
        <name>Fe</name>
        <dbReference type="ChEBI" id="CHEBI:18248"/>
    </ligandPart>
</feature>
<evidence type="ECO:0000256" key="1">
    <source>
        <dbReference type="ARBA" id="ARBA00002566"/>
    </source>
</evidence>
<keyword evidence="6 19" id="KW-0349">Heme</keyword>
<dbReference type="GO" id="GO:0016491">
    <property type="term" value="F:oxidoreductase activity"/>
    <property type="evidence" value="ECO:0007669"/>
    <property type="project" value="UniProtKB-UniRule"/>
</dbReference>
<comment type="similarity">
    <text evidence="17 20">Belongs to the cytochrome b family.</text>
</comment>
<evidence type="ECO:0000256" key="8">
    <source>
        <dbReference type="ARBA" id="ARBA00022692"/>
    </source>
</evidence>
<evidence type="ECO:0000256" key="9">
    <source>
        <dbReference type="ARBA" id="ARBA00022723"/>
    </source>
</evidence>
<comment type="cofactor">
    <cofactor evidence="19">
        <name>heme</name>
        <dbReference type="ChEBI" id="CHEBI:30413"/>
    </cofactor>
    <text evidence="19">Binds 2 heme groups non-covalently.</text>
</comment>
<evidence type="ECO:0000256" key="12">
    <source>
        <dbReference type="ARBA" id="ARBA00022989"/>
    </source>
</evidence>
<evidence type="ECO:0000256" key="13">
    <source>
        <dbReference type="ARBA" id="ARBA00023004"/>
    </source>
</evidence>
<organism evidence="23">
    <name type="scientific">Capra sibirica</name>
    <name type="common">Siberian ibex</name>
    <name type="synonym">Capra ibex sibirica</name>
    <dbReference type="NCBI Taxonomy" id="72544"/>
    <lineage>
        <taxon>Eukaryota</taxon>
        <taxon>Metazoa</taxon>
        <taxon>Chordata</taxon>
        <taxon>Craniata</taxon>
        <taxon>Vertebrata</taxon>
        <taxon>Euteleostomi</taxon>
        <taxon>Mammalia</taxon>
        <taxon>Eutheria</taxon>
        <taxon>Laurasiatheria</taxon>
        <taxon>Artiodactyla</taxon>
        <taxon>Ruminantia</taxon>
        <taxon>Pecora</taxon>
        <taxon>Bovidae</taxon>
        <taxon>Caprinae</taxon>
        <taxon>Capra</taxon>
    </lineage>
</organism>
<dbReference type="SUPFAM" id="SSF81648">
    <property type="entry name" value="a domain/subunit of cytochrome bc1 complex (Ubiquinol-cytochrome c reductase)"/>
    <property type="match status" value="1"/>
</dbReference>
<evidence type="ECO:0000256" key="16">
    <source>
        <dbReference type="ARBA" id="ARBA00023136"/>
    </source>
</evidence>
<dbReference type="CDD" id="cd00290">
    <property type="entry name" value="cytochrome_b_C"/>
    <property type="match status" value="1"/>
</dbReference>
<dbReference type="Gene3D" id="1.20.810.10">
    <property type="entry name" value="Cytochrome Bc1 Complex, Chain C"/>
    <property type="match status" value="1"/>
</dbReference>
<evidence type="ECO:0000256" key="14">
    <source>
        <dbReference type="ARBA" id="ARBA00023075"/>
    </source>
</evidence>
<dbReference type="AlphaFoldDB" id="Q0Q6H0"/>
<feature type="binding site" description="axial binding residue" evidence="19">
    <location>
        <position position="196"/>
    </location>
    <ligand>
        <name>heme b</name>
        <dbReference type="ChEBI" id="CHEBI:60344"/>
        <label>b566</label>
    </ligand>
    <ligandPart>
        <name>Fe</name>
        <dbReference type="ChEBI" id="CHEBI:18248"/>
    </ligandPart>
</feature>
<sequence length="379" mass="42772">MTNIRKTHPLMKIVNNAFIDLPTPSNISSWWNFGSLLGICLILQILTGLFLAMHYTSDTTTAFSSVTHICRDVNYGWIIRYMHANGASMFFICLFMHVGRGLYYGSYIFLQTWNIGVLLLFATMATAFMGYVLPWGQMSFWGATVITNLLSAIPYIGTNLVEWIWGGFSVDKATLTRFFAFHFILPFIIMALAMVHLLFLHETGSNNPTGIPSNTDKIPFHPYYTIKDILGATLLILALMLLVLFTPDLLGDPDNYTPANPLNTPPHIKPEWYFLFAYAILRSIPNKLGGVLALALSILILVLVPFLHTSKQRSMMFRPISQCMFWILVADLLTLTWIGGQPVEYPYIIIGQLASVMYFLIILVMMPAASTIENSLLKW</sequence>
<accession>Q0Q6H0</accession>
<evidence type="ECO:0000256" key="6">
    <source>
        <dbReference type="ARBA" id="ARBA00022617"/>
    </source>
</evidence>
<keyword evidence="11 20" id="KW-0249">Electron transport</keyword>
<feature type="transmembrane region" description="Helical" evidence="20">
    <location>
        <begin position="140"/>
        <end position="158"/>
    </location>
</feature>
<feature type="transmembrane region" description="Helical" evidence="20">
    <location>
        <begin position="319"/>
        <end position="339"/>
    </location>
</feature>
<keyword evidence="8 20" id="KW-0812">Transmembrane</keyword>
<keyword evidence="10" id="KW-0999">Mitochondrion inner membrane</keyword>